<name>A0A285KQB4_9ACTN</name>
<dbReference type="AlphaFoldDB" id="A0A285KQB4"/>
<gene>
    <name evidence="1" type="ORF">SAMN05421748_14719</name>
</gene>
<sequence>MYAPAEQVIDLILQNAARATLPFREEPGGRLQGTAFWYNDLIEGEVYVQYLLTAEALTSFDVAAWTLRPELADPAPSAQGALTLDFAAQWKRLPRIGVAAMPAAHMHAYADRKGWRWTTDEITDGLAATESDIATIGRTPVPAYVLGHYAGGERDQIVVVGEVALDQRGRLRWNGDILAGLVGAPVFTDIPRPGGSSKLVCLGVALPDEIAPFDRIRKEVAALRARPGRRWWKRG</sequence>
<reference evidence="1 2" key="1">
    <citation type="submission" date="2017-09" db="EMBL/GenBank/DDBJ databases">
        <authorList>
            <person name="Ehlers B."/>
            <person name="Leendertz F.H."/>
        </authorList>
    </citation>
    <scope>NUCLEOTIDE SEQUENCE [LARGE SCALE GENOMIC DNA]</scope>
    <source>
        <strain evidence="1 2">CGMCC 4.6857</strain>
    </source>
</reference>
<proteinExistence type="predicted"/>
<evidence type="ECO:0000313" key="2">
    <source>
        <dbReference type="Proteomes" id="UP000219612"/>
    </source>
</evidence>
<keyword evidence="2" id="KW-1185">Reference proteome</keyword>
<protein>
    <submittedName>
        <fullName evidence="1">Uncharacterized protein</fullName>
    </submittedName>
</protein>
<evidence type="ECO:0000313" key="1">
    <source>
        <dbReference type="EMBL" id="SNY73491.1"/>
    </source>
</evidence>
<dbReference type="OrthoDB" id="3404629at2"/>
<dbReference type="EMBL" id="OBDY01000047">
    <property type="protein sequence ID" value="SNY73491.1"/>
    <property type="molecule type" value="Genomic_DNA"/>
</dbReference>
<organism evidence="1 2">
    <name type="scientific">Paractinoplanes atraurantiacus</name>
    <dbReference type="NCBI Taxonomy" id="1036182"/>
    <lineage>
        <taxon>Bacteria</taxon>
        <taxon>Bacillati</taxon>
        <taxon>Actinomycetota</taxon>
        <taxon>Actinomycetes</taxon>
        <taxon>Micromonosporales</taxon>
        <taxon>Micromonosporaceae</taxon>
        <taxon>Paractinoplanes</taxon>
    </lineage>
</organism>
<accession>A0A285KQB4</accession>
<dbReference type="RefSeq" id="WP_097328988.1">
    <property type="nucleotide sequence ID" value="NZ_OBDY01000047.1"/>
</dbReference>
<dbReference type="Proteomes" id="UP000219612">
    <property type="component" value="Unassembled WGS sequence"/>
</dbReference>